<proteinExistence type="predicted"/>
<name>A0A2P6QNA7_ROSCH</name>
<feature type="transmembrane region" description="Helical" evidence="1">
    <location>
        <begin position="16"/>
        <end position="41"/>
    </location>
</feature>
<gene>
    <name evidence="2" type="ORF">RchiOBHm_Chr5g0082521</name>
</gene>
<comment type="caution">
    <text evidence="2">The sequence shown here is derived from an EMBL/GenBank/DDBJ whole genome shotgun (WGS) entry which is preliminary data.</text>
</comment>
<keyword evidence="1" id="KW-0812">Transmembrane</keyword>
<dbReference type="AlphaFoldDB" id="A0A2P6QNA7"/>
<keyword evidence="3" id="KW-1185">Reference proteome</keyword>
<keyword evidence="1" id="KW-0472">Membrane</keyword>
<accession>A0A2P6QNA7</accession>
<protein>
    <submittedName>
        <fullName evidence="2">Uncharacterized protein</fullName>
    </submittedName>
</protein>
<evidence type="ECO:0000313" key="3">
    <source>
        <dbReference type="Proteomes" id="UP000238479"/>
    </source>
</evidence>
<dbReference type="EMBL" id="PDCK01000043">
    <property type="protein sequence ID" value="PRQ35672.1"/>
    <property type="molecule type" value="Genomic_DNA"/>
</dbReference>
<organism evidence="2 3">
    <name type="scientific">Rosa chinensis</name>
    <name type="common">China rose</name>
    <dbReference type="NCBI Taxonomy" id="74649"/>
    <lineage>
        <taxon>Eukaryota</taxon>
        <taxon>Viridiplantae</taxon>
        <taxon>Streptophyta</taxon>
        <taxon>Embryophyta</taxon>
        <taxon>Tracheophyta</taxon>
        <taxon>Spermatophyta</taxon>
        <taxon>Magnoliopsida</taxon>
        <taxon>eudicotyledons</taxon>
        <taxon>Gunneridae</taxon>
        <taxon>Pentapetalae</taxon>
        <taxon>rosids</taxon>
        <taxon>fabids</taxon>
        <taxon>Rosales</taxon>
        <taxon>Rosaceae</taxon>
        <taxon>Rosoideae</taxon>
        <taxon>Rosoideae incertae sedis</taxon>
        <taxon>Rosa</taxon>
    </lineage>
</organism>
<evidence type="ECO:0000256" key="1">
    <source>
        <dbReference type="SAM" id="Phobius"/>
    </source>
</evidence>
<sequence length="78" mass="8922">MKLAVYNAEAGEDSDIILSVLILLIKRVGWLLIGVLITTVFRMLMRKYYSQGRFFCSIHTHVTVDGKASIPKFHFCNM</sequence>
<dbReference type="Proteomes" id="UP000238479">
    <property type="component" value="Chromosome 5"/>
</dbReference>
<evidence type="ECO:0000313" key="2">
    <source>
        <dbReference type="EMBL" id="PRQ35672.1"/>
    </source>
</evidence>
<reference evidence="2 3" key="1">
    <citation type="journal article" date="2018" name="Nat. Genet.">
        <title>The Rosa genome provides new insights in the design of modern roses.</title>
        <authorList>
            <person name="Bendahmane M."/>
        </authorList>
    </citation>
    <scope>NUCLEOTIDE SEQUENCE [LARGE SCALE GENOMIC DNA]</scope>
    <source>
        <strain evidence="3">cv. Old Blush</strain>
    </source>
</reference>
<dbReference type="Gramene" id="PRQ35672">
    <property type="protein sequence ID" value="PRQ35672"/>
    <property type="gene ID" value="RchiOBHm_Chr5g0082521"/>
</dbReference>
<keyword evidence="1" id="KW-1133">Transmembrane helix</keyword>